<organism evidence="2 3">
    <name type="scientific">Mucilaginibacter phyllosphaerae</name>
    <dbReference type="NCBI Taxonomy" id="1812349"/>
    <lineage>
        <taxon>Bacteria</taxon>
        <taxon>Pseudomonadati</taxon>
        <taxon>Bacteroidota</taxon>
        <taxon>Sphingobacteriia</taxon>
        <taxon>Sphingobacteriales</taxon>
        <taxon>Sphingobacteriaceae</taxon>
        <taxon>Mucilaginibacter</taxon>
    </lineage>
</organism>
<dbReference type="Pfam" id="PF14274">
    <property type="entry name" value="BT_3044-like_C"/>
    <property type="match status" value="1"/>
</dbReference>
<dbReference type="Proteomes" id="UP000297248">
    <property type="component" value="Unassembled WGS sequence"/>
</dbReference>
<gene>
    <name evidence="2" type="ORF">E2R65_08490</name>
</gene>
<protein>
    <submittedName>
        <fullName evidence="2">DUF4361 domain-containing protein</fullName>
    </submittedName>
</protein>
<evidence type="ECO:0000313" key="2">
    <source>
        <dbReference type="EMBL" id="TEW66456.1"/>
    </source>
</evidence>
<proteinExistence type="predicted"/>
<sequence length="305" mass="33060">MVGSKLTIVTFFRKKNMKTNLFKYLAIGCVAVLLFNACRKDSYSGEQATGKGKSYIRVVEAPQRNLFFDAFTDIKTVSLFTLRKDAASSAELQKAQTITFKDLGQAYLDAEFGEGAYVNMPLNDLYTLGNDNIKKTSTGFTINFPAGSDVQNFTVKINGAKVIAPKYAIALAITDASGLTSKAQDTIVATVGIKNQYDASYTATGKFVRVGLDERAINQTKVLGTVDANTVSSTVADLGDATPLYLKINADNSVTVIWPAATQAALPGPFTQEGVNKYDPATKTFTLHYQYRGGARTTEEVLVRK</sequence>
<name>A0A4Y8ACW6_9SPHI</name>
<dbReference type="InterPro" id="IPR025371">
    <property type="entry name" value="BT_3044-like_C"/>
</dbReference>
<dbReference type="EMBL" id="SNQG01000003">
    <property type="protein sequence ID" value="TEW66456.1"/>
    <property type="molecule type" value="Genomic_DNA"/>
</dbReference>
<feature type="domain" description="BT-3044-like C-terminal" evidence="1">
    <location>
        <begin position="188"/>
        <end position="297"/>
    </location>
</feature>
<dbReference type="AlphaFoldDB" id="A0A4Y8ACW6"/>
<evidence type="ECO:0000259" key="1">
    <source>
        <dbReference type="Pfam" id="PF14274"/>
    </source>
</evidence>
<reference evidence="2 3" key="1">
    <citation type="journal article" date="2016" name="Int. J. Syst. Evol. Microbiol.">
        <title>Proposal of Mucilaginibacter phyllosphaerae sp. nov. isolated from the phyllosphere of Galium album.</title>
        <authorList>
            <person name="Aydogan E.L."/>
            <person name="Busse H.J."/>
            <person name="Moser G."/>
            <person name="Muller C."/>
            <person name="Kampfer P."/>
            <person name="Glaeser S.P."/>
        </authorList>
    </citation>
    <scope>NUCLEOTIDE SEQUENCE [LARGE SCALE GENOMIC DNA]</scope>
    <source>
        <strain evidence="2 3">PP-F2FG21</strain>
    </source>
</reference>
<evidence type="ECO:0000313" key="3">
    <source>
        <dbReference type="Proteomes" id="UP000297248"/>
    </source>
</evidence>
<accession>A0A4Y8ACW6</accession>
<comment type="caution">
    <text evidence="2">The sequence shown here is derived from an EMBL/GenBank/DDBJ whole genome shotgun (WGS) entry which is preliminary data.</text>
</comment>